<reference evidence="1 2" key="1">
    <citation type="journal article" date="2018" name="Arch. Microbiol.">
        <title>New insights into the metabolic potential of the phototrophic purple bacterium Rhodopila globiformis DSM 161(T) from its draft genome sequence and evidence for a vanadium-dependent nitrogenase.</title>
        <authorList>
            <person name="Imhoff J.F."/>
            <person name="Rahn T."/>
            <person name="Kunzel S."/>
            <person name="Neulinger S.C."/>
        </authorList>
    </citation>
    <scope>NUCLEOTIDE SEQUENCE [LARGE SCALE GENOMIC DNA]</scope>
    <source>
        <strain evidence="1 2">DSM 161</strain>
    </source>
</reference>
<dbReference type="Proteomes" id="UP000239724">
    <property type="component" value="Unassembled WGS sequence"/>
</dbReference>
<name>A0A2S6NLZ7_RHOGL</name>
<accession>A0A2S6NLZ7</accession>
<gene>
    <name evidence="1" type="ORF">CCS01_04685</name>
</gene>
<evidence type="ECO:0000313" key="1">
    <source>
        <dbReference type="EMBL" id="PPQ36662.1"/>
    </source>
</evidence>
<dbReference type="EMBL" id="NHRY01000055">
    <property type="protein sequence ID" value="PPQ36662.1"/>
    <property type="molecule type" value="Genomic_DNA"/>
</dbReference>
<keyword evidence="2" id="KW-1185">Reference proteome</keyword>
<protein>
    <submittedName>
        <fullName evidence="1">Uncharacterized protein</fullName>
    </submittedName>
</protein>
<evidence type="ECO:0000313" key="2">
    <source>
        <dbReference type="Proteomes" id="UP000239724"/>
    </source>
</evidence>
<dbReference type="AlphaFoldDB" id="A0A2S6NLZ7"/>
<proteinExistence type="predicted"/>
<sequence>MRPGLPSDRISMQRNRRILFAKLGRFSYINDAVIAQLTRTVPGHDLVVADVKDMVKRSYLSLFYNLLAEFALFGPSVFRTRGERHAFFFRTPFMFRRLNQLLVEQYASLAPIWTSSCKPRACSARASPVRR</sequence>
<organism evidence="1 2">
    <name type="scientific">Rhodopila globiformis</name>
    <name type="common">Rhodopseudomonas globiformis</name>
    <dbReference type="NCBI Taxonomy" id="1071"/>
    <lineage>
        <taxon>Bacteria</taxon>
        <taxon>Pseudomonadati</taxon>
        <taxon>Pseudomonadota</taxon>
        <taxon>Alphaproteobacteria</taxon>
        <taxon>Acetobacterales</taxon>
        <taxon>Acetobacteraceae</taxon>
        <taxon>Rhodopila</taxon>
    </lineage>
</organism>
<comment type="caution">
    <text evidence="1">The sequence shown here is derived from an EMBL/GenBank/DDBJ whole genome shotgun (WGS) entry which is preliminary data.</text>
</comment>